<proteinExistence type="predicted"/>
<keyword evidence="2" id="KW-1185">Reference proteome</keyword>
<dbReference type="STRING" id="1333998.M2A_3168"/>
<gene>
    <name evidence="1" type="ORF">M2A_3168</name>
</gene>
<dbReference type="Proteomes" id="UP000028702">
    <property type="component" value="Unassembled WGS sequence"/>
</dbReference>
<dbReference type="AlphaFoldDB" id="A0A081BF51"/>
<feature type="non-terminal residue" evidence="1">
    <location>
        <position position="101"/>
    </location>
</feature>
<evidence type="ECO:0000313" key="2">
    <source>
        <dbReference type="Proteomes" id="UP000028702"/>
    </source>
</evidence>
<accession>A0A081BF51</accession>
<evidence type="ECO:0000313" key="1">
    <source>
        <dbReference type="EMBL" id="GAK46669.1"/>
    </source>
</evidence>
<reference evidence="1 2" key="1">
    <citation type="submission" date="2014-07" db="EMBL/GenBank/DDBJ databases">
        <title>Tepidicaulis marinum gen. nov., sp. nov., a novel marine bacterium denitrifying nitrate to nitrous oxide strictly under microaerobic conditions.</title>
        <authorList>
            <person name="Takeuchi M."/>
            <person name="Yamagishi T."/>
            <person name="Kamagata Y."/>
            <person name="Oshima K."/>
            <person name="Hattori M."/>
            <person name="Katayama T."/>
            <person name="Hanada S."/>
            <person name="Tamaki H."/>
            <person name="Marumo K."/>
            <person name="Maeda H."/>
            <person name="Nedachi M."/>
            <person name="Iwasaki W."/>
            <person name="Suwa Y."/>
            <person name="Sakata S."/>
        </authorList>
    </citation>
    <scope>NUCLEOTIDE SEQUENCE [LARGE SCALE GENOMIC DNA]</scope>
    <source>
        <strain evidence="1 2">MA2</strain>
    </source>
</reference>
<dbReference type="RefSeq" id="WP_156101799.1">
    <property type="nucleotide sequence ID" value="NZ_BBIO01000023.1"/>
</dbReference>
<dbReference type="EMBL" id="BBIO01000023">
    <property type="protein sequence ID" value="GAK46669.1"/>
    <property type="molecule type" value="Genomic_DNA"/>
</dbReference>
<comment type="caution">
    <text evidence="1">The sequence shown here is derived from an EMBL/GenBank/DDBJ whole genome shotgun (WGS) entry which is preliminary data.</text>
</comment>
<protein>
    <submittedName>
        <fullName evidence="1">Uncharacterized protein</fullName>
    </submittedName>
</protein>
<name>A0A081BF51_9HYPH</name>
<organism evidence="1 2">
    <name type="scientific">Tepidicaulis marinus</name>
    <dbReference type="NCBI Taxonomy" id="1333998"/>
    <lineage>
        <taxon>Bacteria</taxon>
        <taxon>Pseudomonadati</taxon>
        <taxon>Pseudomonadota</taxon>
        <taxon>Alphaproteobacteria</taxon>
        <taxon>Hyphomicrobiales</taxon>
        <taxon>Parvibaculaceae</taxon>
        <taxon>Tepidicaulis</taxon>
    </lineage>
</organism>
<sequence>MNLLSPNSRMCFAEWYRLRAKDSFAPHISHFRTNANPLIMAMWVGKRVGESEATFHIGADAVAALPEIVFQEGGWYSEADLPMAQKAFQLAARGRHVASRG</sequence>